<evidence type="ECO:0000313" key="1">
    <source>
        <dbReference type="EMBL" id="KIK22691.1"/>
    </source>
</evidence>
<evidence type="ECO:0000313" key="2">
    <source>
        <dbReference type="Proteomes" id="UP000054018"/>
    </source>
</evidence>
<name>A0A0C9Z0U5_9AGAM</name>
<accession>A0A0C9Z0U5</accession>
<dbReference type="EMBL" id="KN833736">
    <property type="protein sequence ID" value="KIK22691.1"/>
    <property type="molecule type" value="Genomic_DNA"/>
</dbReference>
<sequence>MLPSATPTLIPLWLDCPRLRRVTSRTPSSVTWFLDRSYNHHDPRVILTSVARMVFMILSRRCHCRLLLKHLPASTPDEFKQRDIYWCSSDILYFKIAPEIGPLLQANSFTSLDFTPTSDKIFLHGLPVG</sequence>
<reference evidence="2" key="2">
    <citation type="submission" date="2015-01" db="EMBL/GenBank/DDBJ databases">
        <title>Evolutionary Origins and Diversification of the Mycorrhizal Mutualists.</title>
        <authorList>
            <consortium name="DOE Joint Genome Institute"/>
            <consortium name="Mycorrhizal Genomics Consortium"/>
            <person name="Kohler A."/>
            <person name="Kuo A."/>
            <person name="Nagy L.G."/>
            <person name="Floudas D."/>
            <person name="Copeland A."/>
            <person name="Barry K.W."/>
            <person name="Cichocki N."/>
            <person name="Veneault-Fourrey C."/>
            <person name="LaButti K."/>
            <person name="Lindquist E.A."/>
            <person name="Lipzen A."/>
            <person name="Lundell T."/>
            <person name="Morin E."/>
            <person name="Murat C."/>
            <person name="Riley R."/>
            <person name="Ohm R."/>
            <person name="Sun H."/>
            <person name="Tunlid A."/>
            <person name="Henrissat B."/>
            <person name="Grigoriev I.V."/>
            <person name="Hibbett D.S."/>
            <person name="Martin F."/>
        </authorList>
    </citation>
    <scope>NUCLEOTIDE SEQUENCE [LARGE SCALE GENOMIC DNA]</scope>
    <source>
        <strain evidence="2">441</strain>
    </source>
</reference>
<dbReference type="AlphaFoldDB" id="A0A0C9Z0U5"/>
<dbReference type="Proteomes" id="UP000054018">
    <property type="component" value="Unassembled WGS sequence"/>
</dbReference>
<keyword evidence="2" id="KW-1185">Reference proteome</keyword>
<proteinExistence type="predicted"/>
<protein>
    <submittedName>
        <fullName evidence="1">Uncharacterized protein</fullName>
    </submittedName>
</protein>
<reference evidence="1 2" key="1">
    <citation type="submission" date="2014-04" db="EMBL/GenBank/DDBJ databases">
        <authorList>
            <consortium name="DOE Joint Genome Institute"/>
            <person name="Kuo A."/>
            <person name="Kohler A."/>
            <person name="Costa M.D."/>
            <person name="Nagy L.G."/>
            <person name="Floudas D."/>
            <person name="Copeland A."/>
            <person name="Barry K.W."/>
            <person name="Cichocki N."/>
            <person name="Veneault-Fourrey C."/>
            <person name="LaButti K."/>
            <person name="Lindquist E.A."/>
            <person name="Lipzen A."/>
            <person name="Lundell T."/>
            <person name="Morin E."/>
            <person name="Murat C."/>
            <person name="Sun H."/>
            <person name="Tunlid A."/>
            <person name="Henrissat B."/>
            <person name="Grigoriev I.V."/>
            <person name="Hibbett D.S."/>
            <person name="Martin F."/>
            <person name="Nordberg H.P."/>
            <person name="Cantor M.N."/>
            <person name="Hua S.X."/>
        </authorList>
    </citation>
    <scope>NUCLEOTIDE SEQUENCE [LARGE SCALE GENOMIC DNA]</scope>
    <source>
        <strain evidence="1 2">441</strain>
    </source>
</reference>
<organism evidence="1 2">
    <name type="scientific">Pisolithus microcarpus 441</name>
    <dbReference type="NCBI Taxonomy" id="765257"/>
    <lineage>
        <taxon>Eukaryota</taxon>
        <taxon>Fungi</taxon>
        <taxon>Dikarya</taxon>
        <taxon>Basidiomycota</taxon>
        <taxon>Agaricomycotina</taxon>
        <taxon>Agaricomycetes</taxon>
        <taxon>Agaricomycetidae</taxon>
        <taxon>Boletales</taxon>
        <taxon>Sclerodermatineae</taxon>
        <taxon>Pisolithaceae</taxon>
        <taxon>Pisolithus</taxon>
    </lineage>
</organism>
<dbReference type="HOGENOM" id="CLU_1949681_0_0_1"/>
<gene>
    <name evidence="1" type="ORF">PISMIDRAFT_492433</name>
</gene>